<dbReference type="Proteomes" id="UP001341840">
    <property type="component" value="Unassembled WGS sequence"/>
</dbReference>
<comment type="caution">
    <text evidence="2">The sequence shown here is derived from an EMBL/GenBank/DDBJ whole genome shotgun (WGS) entry which is preliminary data.</text>
</comment>
<accession>A0ABU6R085</accession>
<sequence>MEEDVGNPLILGRPFLATSRALIDMESGELMLRIRDECLVLQVYKAMHPPCDSMNCMKMEEVDPTRTKPPDKKDKRPKKKSKEEKGKTIDSKEFQFHYNSITWFETKFGVQPQPNHQNHPHHHQGHVLASPKRGQTRSSPFLPHPRTKPRPIHVGHPKHGTNAVPTWDIPPSHSLAHPSLHQHPSLALPMHIANIPKTRSCPPTTFPCHV</sequence>
<reference evidence="2 3" key="1">
    <citation type="journal article" date="2023" name="Plants (Basel)">
        <title>Bridging the Gap: Combining Genomics and Transcriptomics Approaches to Understand Stylosanthes scabra, an Orphan Legume from the Brazilian Caatinga.</title>
        <authorList>
            <person name="Ferreira-Neto J.R.C."/>
            <person name="da Silva M.D."/>
            <person name="Binneck E."/>
            <person name="de Melo N.F."/>
            <person name="da Silva R.H."/>
            <person name="de Melo A.L.T.M."/>
            <person name="Pandolfi V."/>
            <person name="Bustamante F.O."/>
            <person name="Brasileiro-Vidal A.C."/>
            <person name="Benko-Iseppon A.M."/>
        </authorList>
    </citation>
    <scope>NUCLEOTIDE SEQUENCE [LARGE SCALE GENOMIC DNA]</scope>
    <source>
        <tissue evidence="2">Leaves</tissue>
    </source>
</reference>
<proteinExistence type="predicted"/>
<organism evidence="2 3">
    <name type="scientific">Stylosanthes scabra</name>
    <dbReference type="NCBI Taxonomy" id="79078"/>
    <lineage>
        <taxon>Eukaryota</taxon>
        <taxon>Viridiplantae</taxon>
        <taxon>Streptophyta</taxon>
        <taxon>Embryophyta</taxon>
        <taxon>Tracheophyta</taxon>
        <taxon>Spermatophyta</taxon>
        <taxon>Magnoliopsida</taxon>
        <taxon>eudicotyledons</taxon>
        <taxon>Gunneridae</taxon>
        <taxon>Pentapetalae</taxon>
        <taxon>rosids</taxon>
        <taxon>fabids</taxon>
        <taxon>Fabales</taxon>
        <taxon>Fabaceae</taxon>
        <taxon>Papilionoideae</taxon>
        <taxon>50 kb inversion clade</taxon>
        <taxon>dalbergioids sensu lato</taxon>
        <taxon>Dalbergieae</taxon>
        <taxon>Pterocarpus clade</taxon>
        <taxon>Stylosanthes</taxon>
    </lineage>
</organism>
<feature type="region of interest" description="Disordered" evidence="1">
    <location>
        <begin position="110"/>
        <end position="156"/>
    </location>
</feature>
<feature type="region of interest" description="Disordered" evidence="1">
    <location>
        <begin position="62"/>
        <end position="89"/>
    </location>
</feature>
<protein>
    <submittedName>
        <fullName evidence="2">Uncharacterized protein</fullName>
    </submittedName>
</protein>
<feature type="compositionally biased region" description="Basic residues" evidence="1">
    <location>
        <begin position="145"/>
        <end position="156"/>
    </location>
</feature>
<feature type="compositionally biased region" description="Basic and acidic residues" evidence="1">
    <location>
        <begin position="62"/>
        <end position="74"/>
    </location>
</feature>
<dbReference type="EMBL" id="JASCZI010005086">
    <property type="protein sequence ID" value="MED6117277.1"/>
    <property type="molecule type" value="Genomic_DNA"/>
</dbReference>
<name>A0ABU6R085_9FABA</name>
<evidence type="ECO:0000256" key="1">
    <source>
        <dbReference type="SAM" id="MobiDB-lite"/>
    </source>
</evidence>
<keyword evidence="3" id="KW-1185">Reference proteome</keyword>
<evidence type="ECO:0000313" key="2">
    <source>
        <dbReference type="EMBL" id="MED6117277.1"/>
    </source>
</evidence>
<dbReference type="PANTHER" id="PTHR33067">
    <property type="entry name" value="RNA-DIRECTED DNA POLYMERASE-RELATED"/>
    <property type="match status" value="1"/>
</dbReference>
<evidence type="ECO:0000313" key="3">
    <source>
        <dbReference type="Proteomes" id="UP001341840"/>
    </source>
</evidence>
<dbReference type="PANTHER" id="PTHR33067:SF31">
    <property type="entry name" value="RNA-DIRECTED DNA POLYMERASE"/>
    <property type="match status" value="1"/>
</dbReference>
<gene>
    <name evidence="2" type="ORF">PIB30_108507</name>
</gene>